<dbReference type="Proteomes" id="UP000061227">
    <property type="component" value="Unassembled WGS sequence"/>
</dbReference>
<dbReference type="InterPro" id="IPR007492">
    <property type="entry name" value="LytTR_DNA-bd_dom"/>
</dbReference>
<evidence type="ECO:0000313" key="6">
    <source>
        <dbReference type="EMBL" id="GAP02758.1"/>
    </source>
</evidence>
<dbReference type="GO" id="GO:0003677">
    <property type="term" value="F:DNA binding"/>
    <property type="evidence" value="ECO:0007669"/>
    <property type="project" value="UniProtKB-KW"/>
</dbReference>
<keyword evidence="3" id="KW-0238">DNA-binding</keyword>
<dbReference type="EMBL" id="DF968064">
    <property type="protein sequence ID" value="GAP02758.1"/>
    <property type="molecule type" value="Genomic_DNA"/>
</dbReference>
<sequence length="148" mass="17455">MKVSVNINPNATSPSILITAKKQTAEIIYLEQKIQSIVEHSTLFIKDNDDYRQVSLDQIERIYTEQQDVFCQIEGQRYKLKKRIYELAEFLPAKIFIQISQSELVNRHFIDRFALSKTGAYQVVFKDGQFTFASRRYMRKIKKEDLHS</sequence>
<keyword evidence="2" id="KW-0805">Transcription regulation</keyword>
<dbReference type="PROSITE" id="PS50930">
    <property type="entry name" value="HTH_LYTTR"/>
    <property type="match status" value="1"/>
</dbReference>
<evidence type="ECO:0000256" key="4">
    <source>
        <dbReference type="ARBA" id="ARBA00023163"/>
    </source>
</evidence>
<dbReference type="RefSeq" id="WP_059377519.1">
    <property type="nucleotide sequence ID" value="NZ_DF968064.1"/>
</dbReference>
<evidence type="ECO:0000313" key="7">
    <source>
        <dbReference type="Proteomes" id="UP000061227"/>
    </source>
</evidence>
<evidence type="ECO:0000256" key="2">
    <source>
        <dbReference type="ARBA" id="ARBA00023015"/>
    </source>
</evidence>
<dbReference type="SMART" id="SM00850">
    <property type="entry name" value="LytTR"/>
    <property type="match status" value="1"/>
</dbReference>
<protein>
    <submittedName>
        <fullName evidence="6">Conserved domain protein</fullName>
    </submittedName>
</protein>
<keyword evidence="1" id="KW-0963">Cytoplasm</keyword>
<name>A0A3F3H2G5_9LACO</name>
<reference evidence="6 7" key="1">
    <citation type="journal article" date="2015" name="BMC Genomics">
        <title>Comparative genomics of Fructobacillus spp. and Leuconostoc spp. reveals niche-specific evolution of Fructobacillus spp.</title>
        <authorList>
            <person name="Endo A."/>
            <person name="Tanizawa Y."/>
            <person name="Tanaka N."/>
            <person name="Maeno S."/>
            <person name="Kumar H."/>
            <person name="Shiwa Y."/>
            <person name="Okada S."/>
            <person name="Yoshikawa H."/>
            <person name="Dicks L."/>
            <person name="Nakagawa J."/>
            <person name="Arita M."/>
        </authorList>
    </citation>
    <scope>NUCLEOTIDE SEQUENCE [LARGE SCALE GENOMIC DNA]</scope>
    <source>
        <strain evidence="6 7">DSM 15468</strain>
    </source>
</reference>
<dbReference type="Pfam" id="PF04397">
    <property type="entry name" value="LytTR"/>
    <property type="match status" value="1"/>
</dbReference>
<gene>
    <name evidence="6" type="ORF">FPFC_022080</name>
</gene>
<dbReference type="InterPro" id="IPR046947">
    <property type="entry name" value="LytR-like"/>
</dbReference>
<dbReference type="PANTHER" id="PTHR37299">
    <property type="entry name" value="TRANSCRIPTIONAL REGULATOR-RELATED"/>
    <property type="match status" value="1"/>
</dbReference>
<keyword evidence="4" id="KW-0804">Transcription</keyword>
<dbReference type="OrthoDB" id="2295854at2"/>
<keyword evidence="7" id="KW-1185">Reference proteome</keyword>
<dbReference type="PANTHER" id="PTHR37299:SF2">
    <property type="entry name" value="HTH LYTTR-TYPE DOMAIN-CONTAINING PROTEIN"/>
    <property type="match status" value="1"/>
</dbReference>
<dbReference type="GO" id="GO:0000156">
    <property type="term" value="F:phosphorelay response regulator activity"/>
    <property type="evidence" value="ECO:0007669"/>
    <property type="project" value="InterPro"/>
</dbReference>
<feature type="domain" description="HTH LytTR-type" evidence="5">
    <location>
        <begin position="75"/>
        <end position="147"/>
    </location>
</feature>
<organism evidence="6 7">
    <name type="scientific">Fructobacillus pseudoficulneus</name>
    <dbReference type="NCBI Taxonomy" id="220714"/>
    <lineage>
        <taxon>Bacteria</taxon>
        <taxon>Bacillati</taxon>
        <taxon>Bacillota</taxon>
        <taxon>Bacilli</taxon>
        <taxon>Lactobacillales</taxon>
        <taxon>Lactobacillaceae</taxon>
        <taxon>Fructobacillus</taxon>
    </lineage>
</organism>
<dbReference type="Gene3D" id="2.40.50.1020">
    <property type="entry name" value="LytTr DNA-binding domain"/>
    <property type="match status" value="1"/>
</dbReference>
<evidence type="ECO:0000259" key="5">
    <source>
        <dbReference type="PROSITE" id="PS50930"/>
    </source>
</evidence>
<evidence type="ECO:0000256" key="3">
    <source>
        <dbReference type="ARBA" id="ARBA00023125"/>
    </source>
</evidence>
<dbReference type="AlphaFoldDB" id="A0A3F3H2G5"/>
<proteinExistence type="predicted"/>
<dbReference type="STRING" id="220714.SAMN05660469_0697"/>
<accession>A0A3F3H2G5</accession>
<evidence type="ECO:0000256" key="1">
    <source>
        <dbReference type="ARBA" id="ARBA00022490"/>
    </source>
</evidence>